<dbReference type="InterPro" id="IPR001878">
    <property type="entry name" value="Znf_CCHC"/>
</dbReference>
<evidence type="ECO:0000313" key="4">
    <source>
        <dbReference type="EMBL" id="EER14861.1"/>
    </source>
</evidence>
<dbReference type="GO" id="GO:0008270">
    <property type="term" value="F:zinc ion binding"/>
    <property type="evidence" value="ECO:0007669"/>
    <property type="project" value="UniProtKB-KW"/>
</dbReference>
<keyword evidence="1" id="KW-0863">Zinc-finger</keyword>
<accession>C5KKY3</accession>
<organism evidence="5">
    <name type="scientific">Perkinsus marinus (strain ATCC 50983 / TXsc)</name>
    <dbReference type="NCBI Taxonomy" id="423536"/>
    <lineage>
        <taxon>Eukaryota</taxon>
        <taxon>Sar</taxon>
        <taxon>Alveolata</taxon>
        <taxon>Perkinsozoa</taxon>
        <taxon>Perkinsea</taxon>
        <taxon>Perkinsida</taxon>
        <taxon>Perkinsidae</taxon>
        <taxon>Perkinsus</taxon>
    </lineage>
</organism>
<dbReference type="GO" id="GO:0003676">
    <property type="term" value="F:nucleic acid binding"/>
    <property type="evidence" value="ECO:0007669"/>
    <property type="project" value="InterPro"/>
</dbReference>
<dbReference type="SMART" id="SM00343">
    <property type="entry name" value="ZnF_C2HC"/>
    <property type="match status" value="1"/>
</dbReference>
<dbReference type="GeneID" id="9061653"/>
<sequence>MEKIVEEVVDRKRSTDLTNTSMSYAQSTSSKTTPAKPVNSGTRSSPKLPPPVIELDEIYLNGINAGQLPSGEPGCARGCKDPSCRGVRHCLLKLPNLATGTCSRCARAHGGGTPCPATNKVCARCNKEGHFAAACRSAPTFRQQSKSGRQARRNERRSSQPSADDDHQSIKDVNSGDKGQQRTVCNAAITIDDVPEGEEAIPDIFAIRITHPTVVTQYDSPTVVQTNVPTLKGPQLPGADICVLALWDTGATGSFVRTDVINTLAARANTPVSWPEGKSQRIATLADNKSRVPLRGTCSLRLTTPKASAVITAYVVDHLSLPLVIGVPALQALGVRLEFSPRGKVSVKTGA</sequence>
<proteinExistence type="predicted"/>
<feature type="region of interest" description="Disordered" evidence="2">
    <location>
        <begin position="1"/>
        <end position="50"/>
    </location>
</feature>
<dbReference type="OMA" id="IFAIRIT"/>
<feature type="non-terminal residue" evidence="4">
    <location>
        <position position="351"/>
    </location>
</feature>
<dbReference type="InterPro" id="IPR021109">
    <property type="entry name" value="Peptidase_aspartic_dom_sf"/>
</dbReference>
<dbReference type="EMBL" id="GG673854">
    <property type="protein sequence ID" value="EER14861.1"/>
    <property type="molecule type" value="Genomic_DNA"/>
</dbReference>
<evidence type="ECO:0000313" key="5">
    <source>
        <dbReference type="Proteomes" id="UP000007800"/>
    </source>
</evidence>
<dbReference type="Proteomes" id="UP000007800">
    <property type="component" value="Unassembled WGS sequence"/>
</dbReference>
<dbReference type="SUPFAM" id="SSF57756">
    <property type="entry name" value="Retrovirus zinc finger-like domains"/>
    <property type="match status" value="1"/>
</dbReference>
<dbReference type="InParanoid" id="C5KKY3"/>
<dbReference type="InterPro" id="IPR036875">
    <property type="entry name" value="Znf_CCHC_sf"/>
</dbReference>
<dbReference type="OrthoDB" id="2286242at2759"/>
<feature type="compositionally biased region" description="Basic and acidic residues" evidence="2">
    <location>
        <begin position="1"/>
        <end position="15"/>
    </location>
</feature>
<feature type="region of interest" description="Disordered" evidence="2">
    <location>
        <begin position="138"/>
        <end position="179"/>
    </location>
</feature>
<dbReference type="CDD" id="cd00303">
    <property type="entry name" value="retropepsin_like"/>
    <property type="match status" value="1"/>
</dbReference>
<dbReference type="AlphaFoldDB" id="C5KKY3"/>
<keyword evidence="5" id="KW-1185">Reference proteome</keyword>
<dbReference type="RefSeq" id="XP_002783065.1">
    <property type="nucleotide sequence ID" value="XM_002783019.1"/>
</dbReference>
<feature type="domain" description="CCHC-type" evidence="3">
    <location>
        <begin position="122"/>
        <end position="137"/>
    </location>
</feature>
<feature type="compositionally biased region" description="Polar residues" evidence="2">
    <location>
        <begin position="16"/>
        <end position="45"/>
    </location>
</feature>
<keyword evidence="1" id="KW-0862">Zinc</keyword>
<dbReference type="Gene3D" id="2.40.70.10">
    <property type="entry name" value="Acid Proteases"/>
    <property type="match status" value="1"/>
</dbReference>
<dbReference type="PROSITE" id="PS50158">
    <property type="entry name" value="ZF_CCHC"/>
    <property type="match status" value="1"/>
</dbReference>
<feature type="compositionally biased region" description="Basic and acidic residues" evidence="2">
    <location>
        <begin position="152"/>
        <end position="170"/>
    </location>
</feature>
<name>C5KKY3_PERM5</name>
<keyword evidence="1" id="KW-0479">Metal-binding</keyword>
<evidence type="ECO:0000256" key="2">
    <source>
        <dbReference type="SAM" id="MobiDB-lite"/>
    </source>
</evidence>
<evidence type="ECO:0000256" key="1">
    <source>
        <dbReference type="PROSITE-ProRule" id="PRU00047"/>
    </source>
</evidence>
<reference evidence="4 5" key="1">
    <citation type="submission" date="2008-07" db="EMBL/GenBank/DDBJ databases">
        <authorList>
            <person name="El-Sayed N."/>
            <person name="Caler E."/>
            <person name="Inman J."/>
            <person name="Amedeo P."/>
            <person name="Hass B."/>
            <person name="Wortman J."/>
        </authorList>
    </citation>
    <scope>NUCLEOTIDE SEQUENCE [LARGE SCALE GENOMIC DNA]</scope>
    <source>
        <strain evidence="5">ATCC 50983 / TXsc</strain>
    </source>
</reference>
<gene>
    <name evidence="4" type="ORF">Pmar_PMAR018444</name>
</gene>
<protein>
    <recommendedName>
        <fullName evidence="3">CCHC-type domain-containing protein</fullName>
    </recommendedName>
</protein>
<evidence type="ECO:0000259" key="3">
    <source>
        <dbReference type="PROSITE" id="PS50158"/>
    </source>
</evidence>
<dbReference type="Gene3D" id="4.10.60.10">
    <property type="entry name" value="Zinc finger, CCHC-type"/>
    <property type="match status" value="1"/>
</dbReference>